<sequence>MQLGCLSFRQPYAGLLLNGVKTVETRWRPLLADHQNNTLAIHIAVKDWDGQDWRDILQDRLGMPTARVQQLLDKGEQFGRGVIAGLIDIGDTWQCTDDVPTEDTLELENKALLIGLQGKYLTAVSNPRWLLEPIPARGGKDIWTVTIPYHLIPS</sequence>
<evidence type="ECO:0000259" key="1">
    <source>
        <dbReference type="SMART" id="SM01022"/>
    </source>
</evidence>
<dbReference type="PANTHER" id="PTHR31666:SF0">
    <property type="entry name" value="PROTEIN EOLA1-RELATED"/>
    <property type="match status" value="1"/>
</dbReference>
<dbReference type="SMART" id="SM01022">
    <property type="entry name" value="ASCH"/>
    <property type="match status" value="1"/>
</dbReference>
<dbReference type="PANTHER" id="PTHR31666">
    <property type="entry name" value="PROTEIN CXORF40A-RELATED"/>
    <property type="match status" value="1"/>
</dbReference>
<feature type="domain" description="ASCH" evidence="1">
    <location>
        <begin position="6"/>
        <end position="114"/>
    </location>
</feature>
<dbReference type="Gene3D" id="2.30.130.30">
    <property type="entry name" value="Hypothetical protein"/>
    <property type="match status" value="1"/>
</dbReference>
<evidence type="ECO:0000313" key="2">
    <source>
        <dbReference type="EMBL" id="PIN98153.1"/>
    </source>
</evidence>
<dbReference type="Proteomes" id="UP000228934">
    <property type="component" value="Unassembled WGS sequence"/>
</dbReference>
<dbReference type="InterPro" id="IPR007374">
    <property type="entry name" value="ASCH_domain"/>
</dbReference>
<proteinExistence type="predicted"/>
<evidence type="ECO:0000313" key="3">
    <source>
        <dbReference type="Proteomes" id="UP000228934"/>
    </source>
</evidence>
<accession>A0A2G9P485</accession>
<dbReference type="EMBL" id="KV923361">
    <property type="protein sequence ID" value="PIN98153.1"/>
    <property type="molecule type" value="Genomic_DNA"/>
</dbReference>
<dbReference type="InterPro" id="IPR015947">
    <property type="entry name" value="PUA-like_sf"/>
</dbReference>
<dbReference type="OrthoDB" id="2865258at2759"/>
<keyword evidence="3" id="KW-1185">Reference proteome</keyword>
<dbReference type="InterPro" id="IPR033615">
    <property type="entry name" value="EOLA1/EOLA2"/>
</dbReference>
<protein>
    <recommendedName>
        <fullName evidence="1">ASCH domain-containing protein</fullName>
    </recommendedName>
</protein>
<organism evidence="2 3">
    <name type="scientific">Aquarana catesbeiana</name>
    <name type="common">American bullfrog</name>
    <name type="synonym">Rana catesbeiana</name>
    <dbReference type="NCBI Taxonomy" id="8400"/>
    <lineage>
        <taxon>Eukaryota</taxon>
        <taxon>Metazoa</taxon>
        <taxon>Chordata</taxon>
        <taxon>Craniata</taxon>
        <taxon>Vertebrata</taxon>
        <taxon>Euteleostomi</taxon>
        <taxon>Amphibia</taxon>
        <taxon>Batrachia</taxon>
        <taxon>Anura</taxon>
        <taxon>Neobatrachia</taxon>
        <taxon>Ranoidea</taxon>
        <taxon>Ranidae</taxon>
        <taxon>Aquarana</taxon>
    </lineage>
</organism>
<gene>
    <name evidence="2" type="ORF">AB205_0023370</name>
</gene>
<reference evidence="3" key="1">
    <citation type="journal article" date="2017" name="Nat. Commun.">
        <title>The North American bullfrog draft genome provides insight into hormonal regulation of long noncoding RNA.</title>
        <authorList>
            <person name="Hammond S.A."/>
            <person name="Warren R.L."/>
            <person name="Vandervalk B.P."/>
            <person name="Kucuk E."/>
            <person name="Khan H."/>
            <person name="Gibb E.A."/>
            <person name="Pandoh P."/>
            <person name="Kirk H."/>
            <person name="Zhao Y."/>
            <person name="Jones M."/>
            <person name="Mungall A.J."/>
            <person name="Coope R."/>
            <person name="Pleasance S."/>
            <person name="Moore R.A."/>
            <person name="Holt R.A."/>
            <person name="Round J.M."/>
            <person name="Ohora S."/>
            <person name="Walle B.V."/>
            <person name="Veldhoen N."/>
            <person name="Helbing C.C."/>
            <person name="Birol I."/>
        </authorList>
    </citation>
    <scope>NUCLEOTIDE SEQUENCE [LARGE SCALE GENOMIC DNA]</scope>
</reference>
<dbReference type="AlphaFoldDB" id="A0A2G9P485"/>
<dbReference type="SUPFAM" id="SSF88697">
    <property type="entry name" value="PUA domain-like"/>
    <property type="match status" value="1"/>
</dbReference>
<name>A0A2G9P485_AQUCT</name>